<dbReference type="InterPro" id="IPR032812">
    <property type="entry name" value="SbsA_Ig"/>
</dbReference>
<reference evidence="4 5" key="1">
    <citation type="submission" date="2019-04" db="EMBL/GenBank/DDBJ databases">
        <title>Lewinella litorea sp. nov., isolated from a marine sand.</title>
        <authorList>
            <person name="Yoon J.-H."/>
        </authorList>
    </citation>
    <scope>NUCLEOTIDE SEQUENCE [LARGE SCALE GENOMIC DNA]</scope>
    <source>
        <strain evidence="4 5">HSMS-39</strain>
    </source>
</reference>
<feature type="domain" description="SbsA Ig-like" evidence="3">
    <location>
        <begin position="306"/>
        <end position="407"/>
    </location>
</feature>
<dbReference type="Pfam" id="PF13205">
    <property type="entry name" value="Big_5"/>
    <property type="match status" value="1"/>
</dbReference>
<evidence type="ECO:0000259" key="3">
    <source>
        <dbReference type="Pfam" id="PF13205"/>
    </source>
</evidence>
<dbReference type="Pfam" id="PF13620">
    <property type="entry name" value="CarboxypepD_reg"/>
    <property type="match status" value="1"/>
</dbReference>
<keyword evidence="5" id="KW-1185">Reference proteome</keyword>
<dbReference type="Proteomes" id="UP000308528">
    <property type="component" value="Unassembled WGS sequence"/>
</dbReference>
<dbReference type="SUPFAM" id="SSF49452">
    <property type="entry name" value="Starch-binding domain-like"/>
    <property type="match status" value="1"/>
</dbReference>
<dbReference type="NCBIfam" id="TIGR04183">
    <property type="entry name" value="Por_Secre_tail"/>
    <property type="match status" value="1"/>
</dbReference>
<dbReference type="EMBL" id="SRSF01000016">
    <property type="protein sequence ID" value="THH34578.1"/>
    <property type="molecule type" value="Genomic_DNA"/>
</dbReference>
<dbReference type="OrthoDB" id="9800869at2"/>
<dbReference type="AlphaFoldDB" id="A0A4S4N932"/>
<evidence type="ECO:0000256" key="2">
    <source>
        <dbReference type="SAM" id="SignalP"/>
    </source>
</evidence>
<name>A0A4S4N932_9BACT</name>
<feature type="signal peptide" evidence="2">
    <location>
        <begin position="1"/>
        <end position="17"/>
    </location>
</feature>
<feature type="chain" id="PRO_5020897520" evidence="2">
    <location>
        <begin position="18"/>
        <end position="495"/>
    </location>
</feature>
<dbReference type="GO" id="GO:0030246">
    <property type="term" value="F:carbohydrate binding"/>
    <property type="evidence" value="ECO:0007669"/>
    <property type="project" value="InterPro"/>
</dbReference>
<evidence type="ECO:0000313" key="5">
    <source>
        <dbReference type="Proteomes" id="UP000308528"/>
    </source>
</evidence>
<dbReference type="Gene3D" id="2.60.40.1120">
    <property type="entry name" value="Carboxypeptidase-like, regulatory domain"/>
    <property type="match status" value="1"/>
</dbReference>
<dbReference type="Gene3D" id="2.60.40.1220">
    <property type="match status" value="1"/>
</dbReference>
<dbReference type="InterPro" id="IPR014755">
    <property type="entry name" value="Cu-Rt/internalin_Ig-like"/>
</dbReference>
<keyword evidence="1 2" id="KW-0732">Signal</keyword>
<sequence>MKHVFYLCLLLPSLLLSQVTDNDGDWAEHYVTLSNTPEAELMVRTGDIDNLGFGWPADFDPFSGNSTSAHAFPWTVDPVDPAGTDRIMVISSYVGTPPNGNDGYTSTTSRPDNDVQGITLTFETDLTISAATLQFFVDDFQAPVWNANYVVFLDGVRASGLEAIVNDLQQTGPIGKIITYSIPNELLYLLDDGSLMVVFDDFTTGAGDGYAIDFAKLLINPSEDVERNATLTGQVTDANDNSPLEGVIVRTTNNLSDTTDAAGYYTIENLSPGINQLTTFAPGYGAATQSVDIAEDQTLTVNFALDSPAPVLTFLSPAHEATQVDTSARILLVFDQEMDAATFNTSSLVLTGNEQNVPGTFTTSGDTLVFLPERLDSSTTYSLTITSALRNTLGVRLEEDLRFSFSTGEASTAVGSRPSVPVFNVFPNPLQDNLLRLTAPIGTTAFRIYNRTGQVIQSGAYQPSLRLSADLSPGIYYLQLLDRTDRPVGIARFVR</sequence>
<accession>A0A4S4N932</accession>
<dbReference type="InterPro" id="IPR026444">
    <property type="entry name" value="Secre_tail"/>
</dbReference>
<dbReference type="RefSeq" id="WP_136460717.1">
    <property type="nucleotide sequence ID" value="NZ_SRSF01000016.1"/>
</dbReference>
<organism evidence="4 5">
    <name type="scientific">Neolewinella litorea</name>
    <dbReference type="NCBI Taxonomy" id="2562452"/>
    <lineage>
        <taxon>Bacteria</taxon>
        <taxon>Pseudomonadati</taxon>
        <taxon>Bacteroidota</taxon>
        <taxon>Saprospiria</taxon>
        <taxon>Saprospirales</taxon>
        <taxon>Lewinellaceae</taxon>
        <taxon>Neolewinella</taxon>
    </lineage>
</organism>
<proteinExistence type="predicted"/>
<comment type="caution">
    <text evidence="4">The sequence shown here is derived from an EMBL/GenBank/DDBJ whole genome shotgun (WGS) entry which is preliminary data.</text>
</comment>
<evidence type="ECO:0000256" key="1">
    <source>
        <dbReference type="ARBA" id="ARBA00022729"/>
    </source>
</evidence>
<protein>
    <submittedName>
        <fullName evidence="4">T9SS type A sorting domain-containing protein</fullName>
    </submittedName>
</protein>
<evidence type="ECO:0000313" key="4">
    <source>
        <dbReference type="EMBL" id="THH34578.1"/>
    </source>
</evidence>
<dbReference type="InterPro" id="IPR013784">
    <property type="entry name" value="Carb-bd-like_fold"/>
</dbReference>
<gene>
    <name evidence="4" type="ORF">E4021_17450</name>
</gene>